<reference evidence="2" key="2">
    <citation type="submission" date="2023-05" db="EMBL/GenBank/DDBJ databases">
        <authorList>
            <consortium name="Lawrence Berkeley National Laboratory"/>
            <person name="Steindorff A."/>
            <person name="Hensen N."/>
            <person name="Bonometti L."/>
            <person name="Westerberg I."/>
            <person name="Brannstrom I.O."/>
            <person name="Guillou S."/>
            <person name="Cros-Aarteil S."/>
            <person name="Calhoun S."/>
            <person name="Haridas S."/>
            <person name="Kuo A."/>
            <person name="Mondo S."/>
            <person name="Pangilinan J."/>
            <person name="Riley R."/>
            <person name="Labutti K."/>
            <person name="Andreopoulos B."/>
            <person name="Lipzen A."/>
            <person name="Chen C."/>
            <person name="Yanf M."/>
            <person name="Daum C."/>
            <person name="Ng V."/>
            <person name="Clum A."/>
            <person name="Ohm R."/>
            <person name="Martin F."/>
            <person name="Silar P."/>
            <person name="Natvig D."/>
            <person name="Lalanne C."/>
            <person name="Gautier V."/>
            <person name="Ament-Velasquez S.L."/>
            <person name="Kruys A."/>
            <person name="Hutchinson M.I."/>
            <person name="Powell A.J."/>
            <person name="Barry K."/>
            <person name="Miller A.N."/>
            <person name="Grigoriev I.V."/>
            <person name="Debuchy R."/>
            <person name="Gladieux P."/>
            <person name="Thoren M.H."/>
            <person name="Johannesson H."/>
        </authorList>
    </citation>
    <scope>NUCLEOTIDE SEQUENCE</scope>
    <source>
        <strain evidence="2">CBS 532.94</strain>
    </source>
</reference>
<feature type="region of interest" description="Disordered" evidence="1">
    <location>
        <begin position="1"/>
        <end position="122"/>
    </location>
</feature>
<feature type="compositionally biased region" description="Polar residues" evidence="1">
    <location>
        <begin position="33"/>
        <end position="48"/>
    </location>
</feature>
<organism evidence="2 3">
    <name type="scientific">Achaetomium macrosporum</name>
    <dbReference type="NCBI Taxonomy" id="79813"/>
    <lineage>
        <taxon>Eukaryota</taxon>
        <taxon>Fungi</taxon>
        <taxon>Dikarya</taxon>
        <taxon>Ascomycota</taxon>
        <taxon>Pezizomycotina</taxon>
        <taxon>Sordariomycetes</taxon>
        <taxon>Sordariomycetidae</taxon>
        <taxon>Sordariales</taxon>
        <taxon>Chaetomiaceae</taxon>
        <taxon>Achaetomium</taxon>
    </lineage>
</organism>
<feature type="compositionally biased region" description="Polar residues" evidence="1">
    <location>
        <begin position="60"/>
        <end position="77"/>
    </location>
</feature>
<feature type="region of interest" description="Disordered" evidence="1">
    <location>
        <begin position="136"/>
        <end position="176"/>
    </location>
</feature>
<dbReference type="AlphaFoldDB" id="A0AAN7C6P8"/>
<feature type="compositionally biased region" description="Pro residues" evidence="1">
    <location>
        <begin position="200"/>
        <end position="214"/>
    </location>
</feature>
<sequence>MQSEERQHQHQHQHTREGHDVLRISDPFPPSPTNRSLSETSSNMSPGQTVERLARKLSKQCLQQGRSSDGEPQTQPTPLSPYSVEDLQNPGLTRISDCSDQDLRGQSLQHLPGGPSDAGYTIPWLPISDQVVGEPIEVDEAYCEPADDRLLPDVKRSGRQPSSQLRGSSSTRPLDRRLEDMISSGTQCNVRSKLRSIPTPSRPTPRWAHPPEPGPIEADPDCAMPGPDLEVDDADGEGLSEAPGDLLAMAEGGVSLRYASGPGGIRKHMVGGIALQYRLSADAALRCRNVVRNRPRMRKRHKTRHGSSAASSAVTSAVNSPVMSSAPSPSLPPTQPQPP</sequence>
<feature type="compositionally biased region" description="Basic residues" evidence="1">
    <location>
        <begin position="294"/>
        <end position="305"/>
    </location>
</feature>
<feature type="compositionally biased region" description="Pro residues" evidence="1">
    <location>
        <begin position="329"/>
        <end position="339"/>
    </location>
</feature>
<feature type="compositionally biased region" description="Basic and acidic residues" evidence="1">
    <location>
        <begin position="146"/>
        <end position="156"/>
    </location>
</feature>
<evidence type="ECO:0000256" key="1">
    <source>
        <dbReference type="SAM" id="MobiDB-lite"/>
    </source>
</evidence>
<feature type="region of interest" description="Disordered" evidence="1">
    <location>
        <begin position="192"/>
        <end position="218"/>
    </location>
</feature>
<proteinExistence type="predicted"/>
<feature type="compositionally biased region" description="Polar residues" evidence="1">
    <location>
        <begin position="159"/>
        <end position="172"/>
    </location>
</feature>
<gene>
    <name evidence="2" type="ORF">C8A03DRAFT_16934</name>
</gene>
<protein>
    <submittedName>
        <fullName evidence="2">Uncharacterized protein</fullName>
    </submittedName>
</protein>
<reference evidence="2" key="1">
    <citation type="journal article" date="2023" name="Mol. Phylogenet. Evol.">
        <title>Genome-scale phylogeny and comparative genomics of the fungal order Sordariales.</title>
        <authorList>
            <person name="Hensen N."/>
            <person name="Bonometti L."/>
            <person name="Westerberg I."/>
            <person name="Brannstrom I.O."/>
            <person name="Guillou S."/>
            <person name="Cros-Aarteil S."/>
            <person name="Calhoun S."/>
            <person name="Haridas S."/>
            <person name="Kuo A."/>
            <person name="Mondo S."/>
            <person name="Pangilinan J."/>
            <person name="Riley R."/>
            <person name="LaButti K."/>
            <person name="Andreopoulos B."/>
            <person name="Lipzen A."/>
            <person name="Chen C."/>
            <person name="Yan M."/>
            <person name="Daum C."/>
            <person name="Ng V."/>
            <person name="Clum A."/>
            <person name="Steindorff A."/>
            <person name="Ohm R.A."/>
            <person name="Martin F."/>
            <person name="Silar P."/>
            <person name="Natvig D.O."/>
            <person name="Lalanne C."/>
            <person name="Gautier V."/>
            <person name="Ament-Velasquez S.L."/>
            <person name="Kruys A."/>
            <person name="Hutchinson M.I."/>
            <person name="Powell A.J."/>
            <person name="Barry K."/>
            <person name="Miller A.N."/>
            <person name="Grigoriev I.V."/>
            <person name="Debuchy R."/>
            <person name="Gladieux P."/>
            <person name="Hiltunen Thoren M."/>
            <person name="Johannesson H."/>
        </authorList>
    </citation>
    <scope>NUCLEOTIDE SEQUENCE</scope>
    <source>
        <strain evidence="2">CBS 532.94</strain>
    </source>
</reference>
<comment type="caution">
    <text evidence="2">The sequence shown here is derived from an EMBL/GenBank/DDBJ whole genome shotgun (WGS) entry which is preliminary data.</text>
</comment>
<evidence type="ECO:0000313" key="2">
    <source>
        <dbReference type="EMBL" id="KAK4236428.1"/>
    </source>
</evidence>
<dbReference type="Proteomes" id="UP001303760">
    <property type="component" value="Unassembled WGS sequence"/>
</dbReference>
<feature type="compositionally biased region" description="Basic and acidic residues" evidence="1">
    <location>
        <begin position="1"/>
        <end position="23"/>
    </location>
</feature>
<accession>A0AAN7C6P8</accession>
<evidence type="ECO:0000313" key="3">
    <source>
        <dbReference type="Proteomes" id="UP001303760"/>
    </source>
</evidence>
<feature type="compositionally biased region" description="Low complexity" evidence="1">
    <location>
        <begin position="307"/>
        <end position="328"/>
    </location>
</feature>
<keyword evidence="3" id="KW-1185">Reference proteome</keyword>
<dbReference type="EMBL" id="MU860193">
    <property type="protein sequence ID" value="KAK4236428.1"/>
    <property type="molecule type" value="Genomic_DNA"/>
</dbReference>
<name>A0AAN7C6P8_9PEZI</name>
<feature type="region of interest" description="Disordered" evidence="1">
    <location>
        <begin position="294"/>
        <end position="339"/>
    </location>
</feature>